<evidence type="ECO:0000256" key="2">
    <source>
        <dbReference type="ARBA" id="ARBA00022980"/>
    </source>
</evidence>
<dbReference type="Gene3D" id="2.40.50.140">
    <property type="entry name" value="Nucleic acid-binding proteins"/>
    <property type="match status" value="1"/>
</dbReference>
<dbReference type="AlphaFoldDB" id="A0A7T0BRV5"/>
<dbReference type="InterPro" id="IPR000266">
    <property type="entry name" value="Ribosomal_uS17"/>
</dbReference>
<reference evidence="4 5" key="1">
    <citation type="journal article" date="2020" name="Sci. Rep.">
        <title>Morphology, ultrastructure, genomics, and phylogeny of Euplotes vanleeuwenhoeki sp. nov. and its ultra-reduced endosymbiont Candidatus Pinguicoccus supinus sp. nov.</title>
        <authorList>
            <person name="Serra V."/>
            <person name="Gammuto L."/>
            <person name="Nitla V."/>
            <person name="Castelli M."/>
            <person name="Lanzoni O."/>
            <person name="Sassera D."/>
            <person name="Bandi C."/>
            <person name="Sandeep B.V."/>
            <person name="Verni F."/>
            <person name="Modeo L."/>
            <person name="Petroni G."/>
        </authorList>
    </citation>
    <scope>NUCLEOTIDE SEQUENCE [LARGE SCALE GENOMIC DNA]</scope>
    <source>
        <strain evidence="4 5">KKR18_Esm</strain>
    </source>
</reference>
<evidence type="ECO:0000256" key="3">
    <source>
        <dbReference type="ARBA" id="ARBA00023274"/>
    </source>
</evidence>
<gene>
    <name evidence="4" type="ORF">E5P55_00945</name>
</gene>
<dbReference type="GO" id="GO:1990904">
    <property type="term" value="C:ribonucleoprotein complex"/>
    <property type="evidence" value="ECO:0007669"/>
    <property type="project" value="UniProtKB-KW"/>
</dbReference>
<dbReference type="GO" id="GO:0005840">
    <property type="term" value="C:ribosome"/>
    <property type="evidence" value="ECO:0007669"/>
    <property type="project" value="UniProtKB-KW"/>
</dbReference>
<dbReference type="GO" id="GO:0003735">
    <property type="term" value="F:structural constituent of ribosome"/>
    <property type="evidence" value="ECO:0007669"/>
    <property type="project" value="InterPro"/>
</dbReference>
<organism evidence="4 5">
    <name type="scientific">Candidatus Pinguicoccus supinus</name>
    <dbReference type="NCBI Taxonomy" id="2529394"/>
    <lineage>
        <taxon>Bacteria</taxon>
        <taxon>Pseudomonadati</taxon>
        <taxon>Verrucomicrobiota</taxon>
        <taxon>Candidatus Pinguicoccus</taxon>
    </lineage>
</organism>
<dbReference type="Pfam" id="PF00366">
    <property type="entry name" value="Ribosomal_S17"/>
    <property type="match status" value="1"/>
</dbReference>
<dbReference type="InterPro" id="IPR012340">
    <property type="entry name" value="NA-bd_OB-fold"/>
</dbReference>
<protein>
    <submittedName>
        <fullName evidence="4">Ribosomal protein S17</fullName>
    </submittedName>
</protein>
<dbReference type="EMBL" id="CP039370">
    <property type="protein sequence ID" value="QPJ58517.1"/>
    <property type="molecule type" value="Genomic_DNA"/>
</dbReference>
<evidence type="ECO:0000313" key="4">
    <source>
        <dbReference type="EMBL" id="QPJ58517.1"/>
    </source>
</evidence>
<dbReference type="GO" id="GO:0006412">
    <property type="term" value="P:translation"/>
    <property type="evidence" value="ECO:0007669"/>
    <property type="project" value="InterPro"/>
</dbReference>
<comment type="similarity">
    <text evidence="1">Belongs to the universal ribosomal protein uS17 family.</text>
</comment>
<dbReference type="SUPFAM" id="SSF50249">
    <property type="entry name" value="Nucleic acid-binding proteins"/>
    <property type="match status" value="1"/>
</dbReference>
<keyword evidence="5" id="KW-1185">Reference proteome</keyword>
<evidence type="ECO:0000313" key="5">
    <source>
        <dbReference type="Proteomes" id="UP000594451"/>
    </source>
</evidence>
<keyword evidence="2 4" id="KW-0689">Ribosomal protein</keyword>
<keyword evidence="3" id="KW-0687">Ribonucleoprotein</keyword>
<proteinExistence type="inferred from homology"/>
<dbReference type="KEGG" id="psup:E5P55_00945"/>
<evidence type="ECO:0000256" key="1">
    <source>
        <dbReference type="ARBA" id="ARBA00010254"/>
    </source>
</evidence>
<dbReference type="Proteomes" id="UP000594451">
    <property type="component" value="Chromosome"/>
</dbReference>
<name>A0A7T0BRV5_9BACT</name>
<accession>A0A7T0BRV5</accession>
<sequence length="52" mass="6265">MIFQKGLVLRKSGEKTFKVLIQKRVLHKKYKKILTRFKKILIDDRFNCCRPG</sequence>